<evidence type="ECO:0000313" key="6">
    <source>
        <dbReference type="Proteomes" id="UP000077266"/>
    </source>
</evidence>
<reference evidence="5 6" key="1">
    <citation type="journal article" date="2016" name="Mol. Biol. Evol.">
        <title>Comparative Genomics of Early-Diverging Mushroom-Forming Fungi Provides Insights into the Origins of Lignocellulose Decay Capabilities.</title>
        <authorList>
            <person name="Nagy L.G."/>
            <person name="Riley R."/>
            <person name="Tritt A."/>
            <person name="Adam C."/>
            <person name="Daum C."/>
            <person name="Floudas D."/>
            <person name="Sun H."/>
            <person name="Yadav J.S."/>
            <person name="Pangilinan J."/>
            <person name="Larsson K.H."/>
            <person name="Matsuura K."/>
            <person name="Barry K."/>
            <person name="Labutti K."/>
            <person name="Kuo R."/>
            <person name="Ohm R.A."/>
            <person name="Bhattacharya S.S."/>
            <person name="Shirouzu T."/>
            <person name="Yoshinaga Y."/>
            <person name="Martin F.M."/>
            <person name="Grigoriev I.V."/>
            <person name="Hibbett D.S."/>
        </authorList>
    </citation>
    <scope>NUCLEOTIDE SEQUENCE [LARGE SCALE GENOMIC DNA]</scope>
    <source>
        <strain evidence="5 6">HHB12029</strain>
    </source>
</reference>
<dbReference type="Pfam" id="PF08581">
    <property type="entry name" value="Tup_N"/>
    <property type="match status" value="1"/>
</dbReference>
<evidence type="ECO:0000256" key="3">
    <source>
        <dbReference type="SAM" id="MobiDB-lite"/>
    </source>
</evidence>
<dbReference type="InterPro" id="IPR013890">
    <property type="entry name" value="Tscrpt_rep_Tup1_N"/>
</dbReference>
<keyword evidence="1" id="KW-0805">Transcription regulation</keyword>
<feature type="region of interest" description="Disordered" evidence="3">
    <location>
        <begin position="77"/>
        <end position="184"/>
    </location>
</feature>
<accession>A0A165NLA7</accession>
<organism evidence="5 6">
    <name type="scientific">Exidia glandulosa HHB12029</name>
    <dbReference type="NCBI Taxonomy" id="1314781"/>
    <lineage>
        <taxon>Eukaryota</taxon>
        <taxon>Fungi</taxon>
        <taxon>Dikarya</taxon>
        <taxon>Basidiomycota</taxon>
        <taxon>Agaricomycotina</taxon>
        <taxon>Agaricomycetes</taxon>
        <taxon>Auriculariales</taxon>
        <taxon>Exidiaceae</taxon>
        <taxon>Exidia</taxon>
    </lineage>
</organism>
<keyword evidence="2" id="KW-0804">Transcription</keyword>
<dbReference type="Gene3D" id="1.20.5.340">
    <property type="match status" value="1"/>
</dbReference>
<sequence>MHSSRGQYQHRQLSPPPGEPAGKRLMDALHAVRAMFDGALEENRQLRQSNSSYDSKVRRYLQELDSVCTELRALEARHRRERDVYEAEVRRLREEIDAVRHPPNRDREREREPYAQPPPPLPTQTAQHPQSPAMPPQASQYQRERERDRDRDRDRDRTEREKPRSSASTTQLRPATFTPEPGTS</sequence>
<gene>
    <name evidence="5" type="ORF">EXIGLDRAFT_830352</name>
</gene>
<name>A0A165NLA7_EXIGL</name>
<dbReference type="AlphaFoldDB" id="A0A165NLA7"/>
<feature type="domain" description="Transcriptional repressor Tup1 N-terminal" evidence="4">
    <location>
        <begin position="24"/>
        <end position="98"/>
    </location>
</feature>
<keyword evidence="6" id="KW-1185">Reference proteome</keyword>
<evidence type="ECO:0000313" key="5">
    <source>
        <dbReference type="EMBL" id="KZW00903.1"/>
    </source>
</evidence>
<dbReference type="InParanoid" id="A0A165NLA7"/>
<dbReference type="EMBL" id="KV425897">
    <property type="protein sequence ID" value="KZW00903.1"/>
    <property type="molecule type" value="Genomic_DNA"/>
</dbReference>
<proteinExistence type="predicted"/>
<feature type="compositionally biased region" description="Basic and acidic residues" evidence="3">
    <location>
        <begin position="142"/>
        <end position="164"/>
    </location>
</feature>
<evidence type="ECO:0000259" key="4">
    <source>
        <dbReference type="Pfam" id="PF08581"/>
    </source>
</evidence>
<feature type="region of interest" description="Disordered" evidence="3">
    <location>
        <begin position="1"/>
        <end position="23"/>
    </location>
</feature>
<feature type="compositionally biased region" description="Basic and acidic residues" evidence="3">
    <location>
        <begin position="77"/>
        <end position="113"/>
    </location>
</feature>
<feature type="compositionally biased region" description="Polar residues" evidence="3">
    <location>
        <begin position="1"/>
        <end position="12"/>
    </location>
</feature>
<evidence type="ECO:0000256" key="1">
    <source>
        <dbReference type="ARBA" id="ARBA00023015"/>
    </source>
</evidence>
<evidence type="ECO:0000256" key="2">
    <source>
        <dbReference type="ARBA" id="ARBA00023163"/>
    </source>
</evidence>
<feature type="compositionally biased region" description="Low complexity" evidence="3">
    <location>
        <begin position="123"/>
        <end position="140"/>
    </location>
</feature>
<protein>
    <recommendedName>
        <fullName evidence="4">Transcriptional repressor Tup1 N-terminal domain-containing protein</fullName>
    </recommendedName>
</protein>
<dbReference type="STRING" id="1314781.A0A165NLA7"/>
<dbReference type="Proteomes" id="UP000077266">
    <property type="component" value="Unassembled WGS sequence"/>
</dbReference>